<sequence length="94" mass="10471">MGKPRAEAEDGEDIPVVDDLDGLPDADGFLFGFPARFGSMVAQLNGDPAAGAPRHDVRAHRIHFRGGDVREREEHRVFSGDRCRMPSELEHYIK</sequence>
<reference evidence="1" key="2">
    <citation type="submission" date="2021-02" db="EMBL/GenBank/DDBJ databases">
        <authorList>
            <person name="Kimball J.A."/>
            <person name="Haas M.W."/>
            <person name="Macchietto M."/>
            <person name="Kono T."/>
            <person name="Duquette J."/>
            <person name="Shao M."/>
        </authorList>
    </citation>
    <scope>NUCLEOTIDE SEQUENCE</scope>
    <source>
        <tissue evidence="1">Fresh leaf tissue</tissue>
    </source>
</reference>
<comment type="caution">
    <text evidence="1">The sequence shown here is derived from an EMBL/GenBank/DDBJ whole genome shotgun (WGS) entry which is preliminary data.</text>
</comment>
<evidence type="ECO:0000313" key="2">
    <source>
        <dbReference type="Proteomes" id="UP000729402"/>
    </source>
</evidence>
<gene>
    <name evidence="1" type="ORF">GUJ93_ZPchr0003g16981</name>
</gene>
<name>A0A8J5S8D3_ZIZPA</name>
<accession>A0A8J5S8D3</accession>
<organism evidence="1 2">
    <name type="scientific">Zizania palustris</name>
    <name type="common">Northern wild rice</name>
    <dbReference type="NCBI Taxonomy" id="103762"/>
    <lineage>
        <taxon>Eukaryota</taxon>
        <taxon>Viridiplantae</taxon>
        <taxon>Streptophyta</taxon>
        <taxon>Embryophyta</taxon>
        <taxon>Tracheophyta</taxon>
        <taxon>Spermatophyta</taxon>
        <taxon>Magnoliopsida</taxon>
        <taxon>Liliopsida</taxon>
        <taxon>Poales</taxon>
        <taxon>Poaceae</taxon>
        <taxon>BOP clade</taxon>
        <taxon>Oryzoideae</taxon>
        <taxon>Oryzeae</taxon>
        <taxon>Zizaniinae</taxon>
        <taxon>Zizania</taxon>
    </lineage>
</organism>
<evidence type="ECO:0000313" key="1">
    <source>
        <dbReference type="EMBL" id="KAG8062592.1"/>
    </source>
</evidence>
<dbReference type="OrthoDB" id="1932454at2759"/>
<reference evidence="1" key="1">
    <citation type="journal article" date="2021" name="bioRxiv">
        <title>Whole Genome Assembly and Annotation of Northern Wild Rice, Zizania palustris L., Supports a Whole Genome Duplication in the Zizania Genus.</title>
        <authorList>
            <person name="Haas M."/>
            <person name="Kono T."/>
            <person name="Macchietto M."/>
            <person name="Millas R."/>
            <person name="McGilp L."/>
            <person name="Shao M."/>
            <person name="Duquette J."/>
            <person name="Hirsch C.N."/>
            <person name="Kimball J."/>
        </authorList>
    </citation>
    <scope>NUCLEOTIDE SEQUENCE</scope>
    <source>
        <tissue evidence="1">Fresh leaf tissue</tissue>
    </source>
</reference>
<dbReference type="EMBL" id="JAAALK010000286">
    <property type="protein sequence ID" value="KAG8062592.1"/>
    <property type="molecule type" value="Genomic_DNA"/>
</dbReference>
<proteinExistence type="predicted"/>
<dbReference type="AlphaFoldDB" id="A0A8J5S8D3"/>
<keyword evidence="2" id="KW-1185">Reference proteome</keyword>
<protein>
    <submittedName>
        <fullName evidence="1">Uncharacterized protein</fullName>
    </submittedName>
</protein>
<dbReference type="Proteomes" id="UP000729402">
    <property type="component" value="Unassembled WGS sequence"/>
</dbReference>